<evidence type="ECO:0000313" key="2">
    <source>
        <dbReference type="EMBL" id="HIR66277.1"/>
    </source>
</evidence>
<comment type="caution">
    <text evidence="2">The sequence shown here is derived from an EMBL/GenBank/DDBJ whole genome shotgun (WGS) entry which is preliminary data.</text>
</comment>
<organism evidence="2 3">
    <name type="scientific">Candidatus Fimimonas gallinarum</name>
    <dbReference type="NCBI Taxonomy" id="2840821"/>
    <lineage>
        <taxon>Bacteria</taxon>
        <taxon>Pseudomonadati</taxon>
        <taxon>Myxococcota</taxon>
        <taxon>Myxococcia</taxon>
        <taxon>Myxococcales</taxon>
        <taxon>Cystobacterineae</taxon>
        <taxon>Myxococcaceae</taxon>
        <taxon>Myxococcaceae incertae sedis</taxon>
        <taxon>Candidatus Fimimonas</taxon>
    </lineage>
</organism>
<dbReference type="InterPro" id="IPR036237">
    <property type="entry name" value="Xyl_isomerase-like_sf"/>
</dbReference>
<dbReference type="GO" id="GO:0006284">
    <property type="term" value="P:base-excision repair"/>
    <property type="evidence" value="ECO:0007669"/>
    <property type="project" value="TreeGrafter"/>
</dbReference>
<sequence length="282" mass="32016">MIKFGPSGNCQRFYDEGHKSTVEAPKWCAEQGLFAYEYSFGRGINISDKKANEIGEEGKKYGVDISVHAPYYINFANPSEEMAEKSYMYVINSGLKVKQFYGNRVVFHPSTVGKMTRSDAVALTQQRLKTLAEKIRENHLDDIWFCPETMGKINQIGNVEEVTEFCKIADFFLPTIDFGHINARTMGSLKCEDDFEKLVLHVINNLGMERASKMHVHFSKIEYSVGGEVRHLTFNDTVFGPDFLPLAKVFAKYKLQPVVICESDGTQADDALEMKRLYESVL</sequence>
<name>A0A9D1J8U3_9BACT</name>
<dbReference type="Proteomes" id="UP000824200">
    <property type="component" value="Unassembled WGS sequence"/>
</dbReference>
<protein>
    <submittedName>
        <fullName evidence="2">TIM barrel protein</fullName>
    </submittedName>
</protein>
<reference evidence="2" key="2">
    <citation type="journal article" date="2021" name="PeerJ">
        <title>Extensive microbial diversity within the chicken gut microbiome revealed by metagenomics and culture.</title>
        <authorList>
            <person name="Gilroy R."/>
            <person name="Ravi A."/>
            <person name="Getino M."/>
            <person name="Pursley I."/>
            <person name="Horton D.L."/>
            <person name="Alikhan N.F."/>
            <person name="Baker D."/>
            <person name="Gharbi K."/>
            <person name="Hall N."/>
            <person name="Watson M."/>
            <person name="Adriaenssens E.M."/>
            <person name="Foster-Nyarko E."/>
            <person name="Jarju S."/>
            <person name="Secka A."/>
            <person name="Antonio M."/>
            <person name="Oren A."/>
            <person name="Chaudhuri R.R."/>
            <person name="La Ragione R."/>
            <person name="Hildebrand F."/>
            <person name="Pallen M.J."/>
        </authorList>
    </citation>
    <scope>NUCLEOTIDE SEQUENCE</scope>
    <source>
        <strain evidence="2">CHK121-14286</strain>
    </source>
</reference>
<evidence type="ECO:0000259" key="1">
    <source>
        <dbReference type="Pfam" id="PF01261"/>
    </source>
</evidence>
<accession>A0A9D1J8U3</accession>
<feature type="domain" description="Xylose isomerase-like TIM barrel" evidence="1">
    <location>
        <begin position="27"/>
        <end position="272"/>
    </location>
</feature>
<dbReference type="GO" id="GO:0003906">
    <property type="term" value="F:DNA-(apurinic or apyrimidinic site) endonuclease activity"/>
    <property type="evidence" value="ECO:0007669"/>
    <property type="project" value="TreeGrafter"/>
</dbReference>
<dbReference type="GO" id="GO:0008081">
    <property type="term" value="F:phosphoric diester hydrolase activity"/>
    <property type="evidence" value="ECO:0007669"/>
    <property type="project" value="TreeGrafter"/>
</dbReference>
<dbReference type="SUPFAM" id="SSF51658">
    <property type="entry name" value="Xylose isomerase-like"/>
    <property type="match status" value="1"/>
</dbReference>
<gene>
    <name evidence="2" type="ORF">IAC95_05310</name>
</gene>
<dbReference type="Pfam" id="PF01261">
    <property type="entry name" value="AP_endonuc_2"/>
    <property type="match status" value="1"/>
</dbReference>
<dbReference type="PANTHER" id="PTHR21445">
    <property type="entry name" value="ENDONUCLEASE IV ENDODEOXYRIBONUCLEASE IV"/>
    <property type="match status" value="1"/>
</dbReference>
<dbReference type="PANTHER" id="PTHR21445:SF0">
    <property type="entry name" value="APURINIC-APYRIMIDINIC ENDONUCLEASE"/>
    <property type="match status" value="1"/>
</dbReference>
<dbReference type="InterPro" id="IPR013022">
    <property type="entry name" value="Xyl_isomerase-like_TIM-brl"/>
</dbReference>
<evidence type="ECO:0000313" key="3">
    <source>
        <dbReference type="Proteomes" id="UP000824200"/>
    </source>
</evidence>
<dbReference type="EMBL" id="DVHL01000044">
    <property type="protein sequence ID" value="HIR66277.1"/>
    <property type="molecule type" value="Genomic_DNA"/>
</dbReference>
<dbReference type="Gene3D" id="3.20.20.150">
    <property type="entry name" value="Divalent-metal-dependent TIM barrel enzymes"/>
    <property type="match status" value="1"/>
</dbReference>
<dbReference type="GO" id="GO:0008270">
    <property type="term" value="F:zinc ion binding"/>
    <property type="evidence" value="ECO:0007669"/>
    <property type="project" value="InterPro"/>
</dbReference>
<reference evidence="2" key="1">
    <citation type="submission" date="2020-10" db="EMBL/GenBank/DDBJ databases">
        <authorList>
            <person name="Gilroy R."/>
        </authorList>
    </citation>
    <scope>NUCLEOTIDE SEQUENCE</scope>
    <source>
        <strain evidence="2">CHK121-14286</strain>
    </source>
</reference>
<dbReference type="AlphaFoldDB" id="A0A9D1J8U3"/>
<proteinExistence type="predicted"/>
<dbReference type="InterPro" id="IPR001719">
    <property type="entry name" value="AP_endonuc_2"/>
</dbReference>
<dbReference type="SMART" id="SM00518">
    <property type="entry name" value="AP2Ec"/>
    <property type="match status" value="1"/>
</dbReference>
<dbReference type="GO" id="GO:0003677">
    <property type="term" value="F:DNA binding"/>
    <property type="evidence" value="ECO:0007669"/>
    <property type="project" value="InterPro"/>
</dbReference>